<organism evidence="1 2">
    <name type="scientific">Polypedilum vanderplanki</name>
    <name type="common">Sleeping chironomid midge</name>
    <dbReference type="NCBI Taxonomy" id="319348"/>
    <lineage>
        <taxon>Eukaryota</taxon>
        <taxon>Metazoa</taxon>
        <taxon>Ecdysozoa</taxon>
        <taxon>Arthropoda</taxon>
        <taxon>Hexapoda</taxon>
        <taxon>Insecta</taxon>
        <taxon>Pterygota</taxon>
        <taxon>Neoptera</taxon>
        <taxon>Endopterygota</taxon>
        <taxon>Diptera</taxon>
        <taxon>Nematocera</taxon>
        <taxon>Chironomoidea</taxon>
        <taxon>Chironomidae</taxon>
        <taxon>Chironominae</taxon>
        <taxon>Polypedilum</taxon>
        <taxon>Polypedilum</taxon>
    </lineage>
</organism>
<proteinExistence type="predicted"/>
<sequence length="373" mass="41953">MRQLNKKYFQSTTKKITKVKRNHNITDNCFLTWKLYDPSNNQFAPLNDGVLIGYGPDDSPQYVGQIITQYGRTPARIVVNGTKAPGGYSIYISKQVKGKIGETFYLSIGPNNYFYWILASSHDVLTNSIKIREKKYTFTFPRLNETTSDGKSFSMLGITILDNSSFFYDIENKTVNSIGKDKVETLVCSSKDSQLSAYEANHDSVACVHEWRTYDTVNDPEAPAKYGIYAGNYIDNSSIYVGRSFTKCYGITPGRIAINGEKSPAVHSSCDSKEYSDNGTTAQFLVYNSSQTYEWIMMNATDLGINNVYMVNDNVNIVAVARINMSNPDNGDFSQIAITVLSTSYTHYYNPVKNHGYFRRGKPVEMLICTPNN</sequence>
<comment type="caution">
    <text evidence="1">The sequence shown here is derived from an EMBL/GenBank/DDBJ whole genome shotgun (WGS) entry which is preliminary data.</text>
</comment>
<dbReference type="AlphaFoldDB" id="A0A9J6BEU2"/>
<dbReference type="EMBL" id="JADBJN010000004">
    <property type="protein sequence ID" value="KAG5668135.1"/>
    <property type="molecule type" value="Genomic_DNA"/>
</dbReference>
<evidence type="ECO:0000313" key="2">
    <source>
        <dbReference type="Proteomes" id="UP001107558"/>
    </source>
</evidence>
<evidence type="ECO:0000313" key="1">
    <source>
        <dbReference type="EMBL" id="KAG5668135.1"/>
    </source>
</evidence>
<dbReference type="Proteomes" id="UP001107558">
    <property type="component" value="Chromosome 4"/>
</dbReference>
<reference evidence="1" key="1">
    <citation type="submission" date="2021-03" db="EMBL/GenBank/DDBJ databases">
        <title>Chromosome level genome of the anhydrobiotic midge Polypedilum vanderplanki.</title>
        <authorList>
            <person name="Yoshida Y."/>
            <person name="Kikawada T."/>
            <person name="Gusev O."/>
        </authorList>
    </citation>
    <scope>NUCLEOTIDE SEQUENCE</scope>
    <source>
        <strain evidence="1">NIAS01</strain>
        <tissue evidence="1">Whole body or cell culture</tissue>
    </source>
</reference>
<name>A0A9J6BEU2_POLVA</name>
<keyword evidence="2" id="KW-1185">Reference proteome</keyword>
<accession>A0A9J6BEU2</accession>
<gene>
    <name evidence="1" type="ORF">PVAND_016087</name>
</gene>
<protein>
    <submittedName>
        <fullName evidence="1">Uncharacterized protein</fullName>
    </submittedName>
</protein>